<evidence type="ECO:0000259" key="3">
    <source>
        <dbReference type="PROSITE" id="PS51841"/>
    </source>
</evidence>
<reference evidence="4 5" key="1">
    <citation type="submission" date="2016-11" db="EMBL/GenBank/DDBJ databases">
        <title>Trade-off between light-utilization and light-protection in marine flavobacteria.</title>
        <authorList>
            <person name="Kumagai Y."/>
        </authorList>
    </citation>
    <scope>NUCLEOTIDE SEQUENCE [LARGE SCALE GENOMIC DNA]</scope>
    <source>
        <strain evidence="4 5">JCM 13191</strain>
    </source>
</reference>
<dbReference type="RefSeq" id="WP_085767432.1">
    <property type="nucleotide sequence ID" value="NZ_CP019344.1"/>
</dbReference>
<name>A0A1W6MM04_9FLAO</name>
<dbReference type="NCBIfam" id="TIGR04183">
    <property type="entry name" value="Por_Secre_tail"/>
    <property type="match status" value="1"/>
</dbReference>
<protein>
    <recommendedName>
        <fullName evidence="3">LTD domain-containing protein</fullName>
    </recommendedName>
</protein>
<gene>
    <name evidence="4" type="ORF">BST97_11865</name>
</gene>
<dbReference type="EMBL" id="CP019344">
    <property type="protein sequence ID" value="ARN78628.1"/>
    <property type="molecule type" value="Genomic_DNA"/>
</dbReference>
<dbReference type="InterPro" id="IPR001322">
    <property type="entry name" value="Lamin_tail_dom"/>
</dbReference>
<dbReference type="Gene3D" id="2.60.40.1260">
    <property type="entry name" value="Lamin Tail domain"/>
    <property type="match status" value="1"/>
</dbReference>
<dbReference type="STRING" id="331648.BST97_11865"/>
<evidence type="ECO:0000313" key="5">
    <source>
        <dbReference type="Proteomes" id="UP000193431"/>
    </source>
</evidence>
<dbReference type="AlphaFoldDB" id="A0A1W6MM04"/>
<dbReference type="InterPro" id="IPR026444">
    <property type="entry name" value="Secre_tail"/>
</dbReference>
<dbReference type="Proteomes" id="UP000193431">
    <property type="component" value="Chromosome"/>
</dbReference>
<keyword evidence="5" id="KW-1185">Reference proteome</keyword>
<dbReference type="Pfam" id="PF18962">
    <property type="entry name" value="Por_Secre_tail"/>
    <property type="match status" value="1"/>
</dbReference>
<feature type="chain" id="PRO_5012145211" description="LTD domain-containing protein" evidence="2">
    <location>
        <begin position="19"/>
        <end position="688"/>
    </location>
</feature>
<organism evidence="4 5">
    <name type="scientific">Nonlabens spongiae</name>
    <dbReference type="NCBI Taxonomy" id="331648"/>
    <lineage>
        <taxon>Bacteria</taxon>
        <taxon>Pseudomonadati</taxon>
        <taxon>Bacteroidota</taxon>
        <taxon>Flavobacteriia</taxon>
        <taxon>Flavobacteriales</taxon>
        <taxon>Flavobacteriaceae</taxon>
        <taxon>Nonlabens</taxon>
    </lineage>
</organism>
<dbReference type="InterPro" id="IPR036415">
    <property type="entry name" value="Lamin_tail_dom_sf"/>
</dbReference>
<accession>A0A1W6MM04</accession>
<proteinExistence type="predicted"/>
<dbReference type="PROSITE" id="PS51841">
    <property type="entry name" value="LTD"/>
    <property type="match status" value="1"/>
</dbReference>
<dbReference type="Pfam" id="PF00932">
    <property type="entry name" value="LTD"/>
    <property type="match status" value="1"/>
</dbReference>
<feature type="signal peptide" evidence="2">
    <location>
        <begin position="1"/>
        <end position="18"/>
    </location>
</feature>
<evidence type="ECO:0000256" key="1">
    <source>
        <dbReference type="ARBA" id="ARBA00022729"/>
    </source>
</evidence>
<sequence length="688" mass="71391">MKQIYLWMLLLVSATTFAQQPIITTIVDGDCSGGNPKLLEIYAQGAVDFSNYSLENETNSNTSFGNSFSLSGLGTVIDDFVYITTSGSATALASEFPSLSNANIVTTGTMSVNGDDRLRIVDAQMNVVDQFGVSGVRGTGESWEYSDSFAKRIDGTGPDAGFNEANWTFGGAGVLDGLGTCQSGAQTYETLIGGVGTYSTTANTNPTINVSGPVTGLDYFETQGPSDEGTLSVSGRNLTADIVITVPSTDFEISETSGGTFSQSITLQQQAGDVAATTIYVRLAGGLQSATYTEDITFVSGGATTQTVTVAGQVSPNDPDVFISGNADGLTYNEGNGPSSEDAFAIGGRFLTDANVVVSVPAPFEISLTTGGTFSQTVNVPVDGNGEVDFVDVFIRLAAGQTAGQYSEDVSASANGDTATLTVTGEVFPAANCPNVGNLIITEIMQNPSAVGDSDGEYFEVYNTSSASIDLQSFILKDSSSTSEEHTIASSVIVPANGYVVLGNNADFASNGGVNVDYEYSGNYFLGNGTDDIVLECGGTTIDQVEWDNGATFPDPNGASMELAQSVVTGPNAAALNDDGANWGTATSAYGDGDLGTPGAANDFTLSNDSFDNVSFKLYPNPVSGSTVNIETAHNESVNVSVYSLLGKQVLNVKDVSRTFNVSALDAGVYLVTITQGEQSQTRKLIVK</sequence>
<keyword evidence="1 2" id="KW-0732">Signal</keyword>
<dbReference type="OrthoDB" id="1056765at2"/>
<dbReference type="SUPFAM" id="SSF74853">
    <property type="entry name" value="Lamin A/C globular tail domain"/>
    <property type="match status" value="1"/>
</dbReference>
<evidence type="ECO:0000256" key="2">
    <source>
        <dbReference type="SAM" id="SignalP"/>
    </source>
</evidence>
<feature type="domain" description="LTD" evidence="3">
    <location>
        <begin position="415"/>
        <end position="573"/>
    </location>
</feature>
<evidence type="ECO:0000313" key="4">
    <source>
        <dbReference type="EMBL" id="ARN78628.1"/>
    </source>
</evidence>